<proteinExistence type="predicted"/>
<accession>A0A7T8GX74</accession>
<evidence type="ECO:0000313" key="1">
    <source>
        <dbReference type="EMBL" id="QQP39211.1"/>
    </source>
</evidence>
<dbReference type="AlphaFoldDB" id="A0A7T8GX74"/>
<protein>
    <submittedName>
        <fullName evidence="1">Synaptic functional regulator FMR1-like</fullName>
    </submittedName>
</protein>
<keyword evidence="2" id="KW-1185">Reference proteome</keyword>
<dbReference type="EMBL" id="CP045903">
    <property type="protein sequence ID" value="QQP39211.1"/>
    <property type="molecule type" value="Genomic_DNA"/>
</dbReference>
<gene>
    <name evidence="1" type="ORF">FKW44_020022</name>
</gene>
<dbReference type="Proteomes" id="UP000595437">
    <property type="component" value="Chromosome 14"/>
</dbReference>
<organism evidence="1 2">
    <name type="scientific">Caligus rogercresseyi</name>
    <name type="common">Sea louse</name>
    <dbReference type="NCBI Taxonomy" id="217165"/>
    <lineage>
        <taxon>Eukaryota</taxon>
        <taxon>Metazoa</taxon>
        <taxon>Ecdysozoa</taxon>
        <taxon>Arthropoda</taxon>
        <taxon>Crustacea</taxon>
        <taxon>Multicrustacea</taxon>
        <taxon>Hexanauplia</taxon>
        <taxon>Copepoda</taxon>
        <taxon>Siphonostomatoida</taxon>
        <taxon>Caligidae</taxon>
        <taxon>Caligus</taxon>
    </lineage>
</organism>
<feature type="non-terminal residue" evidence="1">
    <location>
        <position position="51"/>
    </location>
</feature>
<name>A0A7T8GX74_CALRO</name>
<evidence type="ECO:0000313" key="2">
    <source>
        <dbReference type="Proteomes" id="UP000595437"/>
    </source>
</evidence>
<sequence length="51" mass="5830">SHGVSWGRSFGAMGGSFRRSWTRVDSICQNINGHFYRMENAEVTKTLLCFM</sequence>
<feature type="non-terminal residue" evidence="1">
    <location>
        <position position="1"/>
    </location>
</feature>
<reference evidence="2" key="1">
    <citation type="submission" date="2021-01" db="EMBL/GenBank/DDBJ databases">
        <title>Caligus Genome Assembly.</title>
        <authorList>
            <person name="Gallardo-Escarate C."/>
        </authorList>
    </citation>
    <scope>NUCLEOTIDE SEQUENCE [LARGE SCALE GENOMIC DNA]</scope>
</reference>